<dbReference type="InterPro" id="IPR040079">
    <property type="entry name" value="Glutathione_S-Trfase"/>
</dbReference>
<dbReference type="EMBL" id="JBANRG010000011">
    <property type="protein sequence ID" value="KAK7462166.1"/>
    <property type="molecule type" value="Genomic_DNA"/>
</dbReference>
<dbReference type="CDD" id="cd03053">
    <property type="entry name" value="GST_N_Phi"/>
    <property type="match status" value="1"/>
</dbReference>
<feature type="domain" description="GST C-terminal" evidence="6">
    <location>
        <begin position="91"/>
        <end position="222"/>
    </location>
</feature>
<evidence type="ECO:0000256" key="4">
    <source>
        <dbReference type="ARBA" id="ARBA00047960"/>
    </source>
</evidence>
<dbReference type="SUPFAM" id="SSF47616">
    <property type="entry name" value="GST C-terminal domain-like"/>
    <property type="match status" value="1"/>
</dbReference>
<dbReference type="InterPro" id="IPR036249">
    <property type="entry name" value="Thioredoxin-like_sf"/>
</dbReference>
<dbReference type="InterPro" id="IPR004045">
    <property type="entry name" value="Glutathione_S-Trfase_N"/>
</dbReference>
<dbReference type="SUPFAM" id="SSF52833">
    <property type="entry name" value="Thioredoxin-like"/>
    <property type="match status" value="1"/>
</dbReference>
<evidence type="ECO:0000256" key="1">
    <source>
        <dbReference type="ARBA" id="ARBA00010128"/>
    </source>
</evidence>
<dbReference type="SFLD" id="SFLDG00358">
    <property type="entry name" value="Main_(cytGST)"/>
    <property type="match status" value="1"/>
</dbReference>
<keyword evidence="3" id="KW-0808">Transferase</keyword>
<comment type="catalytic activity">
    <reaction evidence="4">
        <text>RX + glutathione = an S-substituted glutathione + a halide anion + H(+)</text>
        <dbReference type="Rhea" id="RHEA:16437"/>
        <dbReference type="ChEBI" id="CHEBI:15378"/>
        <dbReference type="ChEBI" id="CHEBI:16042"/>
        <dbReference type="ChEBI" id="CHEBI:17792"/>
        <dbReference type="ChEBI" id="CHEBI:57925"/>
        <dbReference type="ChEBI" id="CHEBI:90779"/>
        <dbReference type="EC" id="2.5.1.18"/>
    </reaction>
</comment>
<dbReference type="InterPro" id="IPR034347">
    <property type="entry name" value="GST_Phi_C"/>
</dbReference>
<evidence type="ECO:0000259" key="5">
    <source>
        <dbReference type="PROSITE" id="PS50404"/>
    </source>
</evidence>
<evidence type="ECO:0000259" key="6">
    <source>
        <dbReference type="PROSITE" id="PS50405"/>
    </source>
</evidence>
<keyword evidence="8" id="KW-1185">Reference proteome</keyword>
<dbReference type="InterPro" id="IPR004046">
    <property type="entry name" value="GST_C"/>
</dbReference>
<dbReference type="Proteomes" id="UP001498398">
    <property type="component" value="Unassembled WGS sequence"/>
</dbReference>
<dbReference type="Pfam" id="PF00043">
    <property type="entry name" value="GST_C"/>
    <property type="match status" value="1"/>
</dbReference>
<name>A0ABR1JIC6_9AGAR</name>
<sequence>MVLKLHGSPTSTCSRRVATVLFEKKIPFELVLVDMAKGEHKSAAHLENQPFGQVPYIDDDGFILHESRAICRYLESKYPNQGPKLVPSTADVKATAIFEQAASIEISNFDPPASRAAVEAIFKPRYFNLPKDEAKYAEAIKMLSDKLDGYERILSKQKYLAGNEITLADLFHLPYGLMLAQGGSDLMTSKGPNVTRWWQDISSRPAWQAVKDGIPTGTTTFN</sequence>
<evidence type="ECO:0000256" key="2">
    <source>
        <dbReference type="ARBA" id="ARBA00012452"/>
    </source>
</evidence>
<dbReference type="SFLD" id="SFLDG01154">
    <property type="entry name" value="Main.5:_Phi-like"/>
    <property type="match status" value="1"/>
</dbReference>
<accession>A0ABR1JIC6</accession>
<comment type="similarity">
    <text evidence="1">Belongs to the GST superfamily. Phi family.</text>
</comment>
<dbReference type="PROSITE" id="PS50405">
    <property type="entry name" value="GST_CTER"/>
    <property type="match status" value="1"/>
</dbReference>
<proteinExistence type="inferred from homology"/>
<evidence type="ECO:0000256" key="3">
    <source>
        <dbReference type="ARBA" id="ARBA00022679"/>
    </source>
</evidence>
<protein>
    <recommendedName>
        <fullName evidence="2">glutathione transferase</fullName>
        <ecNumber evidence="2">2.5.1.18</ecNumber>
    </recommendedName>
</protein>
<evidence type="ECO:0000313" key="8">
    <source>
        <dbReference type="Proteomes" id="UP001498398"/>
    </source>
</evidence>
<dbReference type="SFLD" id="SFLDS00019">
    <property type="entry name" value="Glutathione_Transferase_(cytos"/>
    <property type="match status" value="1"/>
</dbReference>
<dbReference type="Gene3D" id="3.40.30.10">
    <property type="entry name" value="Glutaredoxin"/>
    <property type="match status" value="1"/>
</dbReference>
<dbReference type="PROSITE" id="PS50404">
    <property type="entry name" value="GST_NTER"/>
    <property type="match status" value="1"/>
</dbReference>
<dbReference type="PANTHER" id="PTHR43900:SF3">
    <property type="entry name" value="GLUTATHIONE S-TRANSFERASE RHO"/>
    <property type="match status" value="1"/>
</dbReference>
<dbReference type="InterPro" id="IPR010987">
    <property type="entry name" value="Glutathione-S-Trfase_C-like"/>
</dbReference>
<dbReference type="EC" id="2.5.1.18" evidence="2"/>
<dbReference type="CDD" id="cd03187">
    <property type="entry name" value="GST_C_Phi"/>
    <property type="match status" value="1"/>
</dbReference>
<reference evidence="7 8" key="1">
    <citation type="submission" date="2024-01" db="EMBL/GenBank/DDBJ databases">
        <title>A draft genome for the cacao thread blight pathogen Marasmiellus scandens.</title>
        <authorList>
            <person name="Baruah I.K."/>
            <person name="Leung J."/>
            <person name="Bukari Y."/>
            <person name="Amoako-Attah I."/>
            <person name="Meinhardt L.W."/>
            <person name="Bailey B.A."/>
            <person name="Cohen S.P."/>
        </authorList>
    </citation>
    <scope>NUCLEOTIDE SEQUENCE [LARGE SCALE GENOMIC DNA]</scope>
    <source>
        <strain evidence="7 8">GH-19</strain>
    </source>
</reference>
<dbReference type="InterPro" id="IPR036282">
    <property type="entry name" value="Glutathione-S-Trfase_C_sf"/>
</dbReference>
<dbReference type="PANTHER" id="PTHR43900">
    <property type="entry name" value="GLUTATHIONE S-TRANSFERASE RHO"/>
    <property type="match status" value="1"/>
</dbReference>
<gene>
    <name evidence="7" type="ORF">VKT23_007769</name>
</gene>
<organism evidence="7 8">
    <name type="scientific">Marasmiellus scandens</name>
    <dbReference type="NCBI Taxonomy" id="2682957"/>
    <lineage>
        <taxon>Eukaryota</taxon>
        <taxon>Fungi</taxon>
        <taxon>Dikarya</taxon>
        <taxon>Basidiomycota</taxon>
        <taxon>Agaricomycotina</taxon>
        <taxon>Agaricomycetes</taxon>
        <taxon>Agaricomycetidae</taxon>
        <taxon>Agaricales</taxon>
        <taxon>Marasmiineae</taxon>
        <taxon>Omphalotaceae</taxon>
        <taxon>Marasmiellus</taxon>
    </lineage>
</organism>
<dbReference type="Pfam" id="PF13417">
    <property type="entry name" value="GST_N_3"/>
    <property type="match status" value="1"/>
</dbReference>
<feature type="domain" description="GST N-terminal" evidence="5">
    <location>
        <begin position="1"/>
        <end position="82"/>
    </location>
</feature>
<comment type="caution">
    <text evidence="7">The sequence shown here is derived from an EMBL/GenBank/DDBJ whole genome shotgun (WGS) entry which is preliminary data.</text>
</comment>
<evidence type="ECO:0000313" key="7">
    <source>
        <dbReference type="EMBL" id="KAK7462166.1"/>
    </source>
</evidence>
<dbReference type="Gene3D" id="1.20.1050.10">
    <property type="match status" value="1"/>
</dbReference>